<dbReference type="OMA" id="IGWNDSE"/>
<feature type="domain" description="Myb/SANT-like" evidence="2">
    <location>
        <begin position="88"/>
        <end position="184"/>
    </location>
</feature>
<dbReference type="EMBL" id="UZAU01000699">
    <property type="status" value="NOT_ANNOTATED_CDS"/>
    <property type="molecule type" value="Genomic_DNA"/>
</dbReference>
<feature type="region of interest" description="Disordered" evidence="1">
    <location>
        <begin position="205"/>
        <end position="237"/>
    </location>
</feature>
<feature type="compositionally biased region" description="Low complexity" evidence="1">
    <location>
        <begin position="219"/>
        <end position="228"/>
    </location>
</feature>
<name>A0A803Q7J5_CANSA</name>
<keyword evidence="4" id="KW-1185">Reference proteome</keyword>
<evidence type="ECO:0000313" key="4">
    <source>
        <dbReference type="Proteomes" id="UP000596661"/>
    </source>
</evidence>
<protein>
    <recommendedName>
        <fullName evidence="2">Myb/SANT-like domain-containing protein</fullName>
    </recommendedName>
</protein>
<dbReference type="InterPro" id="IPR024752">
    <property type="entry name" value="Myb/SANT-like_dom"/>
</dbReference>
<evidence type="ECO:0000256" key="1">
    <source>
        <dbReference type="SAM" id="MobiDB-lite"/>
    </source>
</evidence>
<reference evidence="3" key="1">
    <citation type="submission" date="2018-11" db="EMBL/GenBank/DDBJ databases">
        <authorList>
            <person name="Grassa J C."/>
        </authorList>
    </citation>
    <scope>NUCLEOTIDE SEQUENCE [LARGE SCALE GENOMIC DNA]</scope>
</reference>
<dbReference type="PANTHER" id="PTHR46250:SF15">
    <property type="entry name" value="OS01G0523800 PROTEIN"/>
    <property type="match status" value="1"/>
</dbReference>
<dbReference type="Pfam" id="PF12776">
    <property type="entry name" value="Myb_DNA-bind_3"/>
    <property type="match status" value="1"/>
</dbReference>
<evidence type="ECO:0000313" key="3">
    <source>
        <dbReference type="EnsemblPlants" id="cds.evm.model.08.1080"/>
    </source>
</evidence>
<dbReference type="AlphaFoldDB" id="A0A803Q7J5"/>
<accession>A0A803Q7J5</accession>
<dbReference type="PANTHER" id="PTHR46250">
    <property type="entry name" value="MYB/SANT-LIKE DNA-BINDING DOMAIN PROTEIN-RELATED"/>
    <property type="match status" value="1"/>
</dbReference>
<dbReference type="Proteomes" id="UP000596661">
    <property type="component" value="Chromosome 8"/>
</dbReference>
<dbReference type="EnsemblPlants" id="evm.model.08.1080">
    <property type="protein sequence ID" value="cds.evm.model.08.1080"/>
    <property type="gene ID" value="evm.TU.08.1080"/>
</dbReference>
<reference evidence="3" key="2">
    <citation type="submission" date="2021-03" db="UniProtKB">
        <authorList>
            <consortium name="EnsemblPlants"/>
        </authorList>
    </citation>
    <scope>IDENTIFICATION</scope>
</reference>
<dbReference type="Gramene" id="evm.model.08.1080">
    <property type="protein sequence ID" value="cds.evm.model.08.1080"/>
    <property type="gene ID" value="evm.TU.08.1080"/>
</dbReference>
<proteinExistence type="predicted"/>
<evidence type="ECO:0000259" key="2">
    <source>
        <dbReference type="Pfam" id="PF12776"/>
    </source>
</evidence>
<organism evidence="3 4">
    <name type="scientific">Cannabis sativa</name>
    <name type="common">Hemp</name>
    <name type="synonym">Marijuana</name>
    <dbReference type="NCBI Taxonomy" id="3483"/>
    <lineage>
        <taxon>Eukaryota</taxon>
        <taxon>Viridiplantae</taxon>
        <taxon>Streptophyta</taxon>
        <taxon>Embryophyta</taxon>
        <taxon>Tracheophyta</taxon>
        <taxon>Spermatophyta</taxon>
        <taxon>Magnoliopsida</taxon>
        <taxon>eudicotyledons</taxon>
        <taxon>Gunneridae</taxon>
        <taxon>Pentapetalae</taxon>
        <taxon>rosids</taxon>
        <taxon>fabids</taxon>
        <taxon>Rosales</taxon>
        <taxon>Cannabaceae</taxon>
        <taxon>Cannabis</taxon>
    </lineage>
</organism>
<sequence length="331" mass="37840">MTIDGNGSRREMSYDPMEAELDAQDSSQNQTLDDVNIIPTIESSDAWTTWRDALATNMFNEWRASRGMESGDNMQHTSNSKKGGRRTWTILEEEALLVVLESCVLRGYRCDDGFKAGTYPLIEKELRFKCPNSGLKASPHIESKIKIWKKQYSIVFDMLNVSGFGWNEILKCIQVDSDEVWNAYVQSHKEADGWRVDLEDDYDGNEMQEESSFSPMFVNQSSGNQSQSGRKKRARPGSDICVGLENLAKSLDNMMEKSHEETKFLIETLKNRDNNKMYDSVWEEITKMNLHVADQIKALKIFAEQPWNVSALKNMDEATKIEFAMTLINHG</sequence>